<comment type="catalytic activity">
    <reaction evidence="1">
        <text>ATP + protein L-histidine = ADP + protein N-phospho-L-histidine.</text>
        <dbReference type="EC" id="2.7.13.3"/>
    </reaction>
</comment>
<evidence type="ECO:0000256" key="4">
    <source>
        <dbReference type="SAM" id="Phobius"/>
    </source>
</evidence>
<feature type="transmembrane region" description="Helical" evidence="4">
    <location>
        <begin position="7"/>
        <end position="25"/>
    </location>
</feature>
<feature type="domain" description="PAS" evidence="6">
    <location>
        <begin position="182"/>
        <end position="257"/>
    </location>
</feature>
<dbReference type="EC" id="2.7.13.3" evidence="2"/>
<sequence>MRFTKRFIFICAISAIAFAAFVAILQQKTLRDAQLQADDHARVIANALWTFEESSALAYLQLAANSYGYEWLIVKDDLGKTFLMIDGPPLSQIDAIFVATGLINRHTITTDIRHDDRTIGTISVLWLSRTIYIHLYVLFCLLLFLGGVWLFMRVLDMNRTLETRVGKRTAELENALSKLGNSEEKYRTLVENIPGAVLHSVNDSHWTALFISDPVEEITGHPARDFMAGEVDYLNQVVHPDDRIRVRATVADALIKGSDYSLEYRIQDASGEQHWVSEKGQGVSWKGGRPEYFTSAIFDITDRKLAEQELLRLQNMLQSTINSMPSVLVGVDTQGRVTQWNLEAERLTGISATSAQHKTLEQVYPALAPEMENVHRAIQEQTVMSTPHLLRQIGGEIRYNDVTVFPLVGIGMQGAVIRVDDVTDRVRIDEVMVQTEKMMSVGGLAAGMAHEINNPLGGILQGAQNIMRRTSPELPANHQAAHDTGCTLDQIRLYMEKRGINRMLSGIQESGLRAAKIVSNMLDFSRKSGTSMATCDVNVLADTVLDLATSDYDLKKSYDFKKVRIIREYSHDLDQITCAHTEIEQVLFNLVKNAAYAMADHPKPGIAPIIIIRTRREGNTAVIEVEDNGPGMTMEIRKRIFEPFFTTKPPGVGTGLGLSVSYFIITQNHGGQFTVESTPGVGTTFIIKLPLTLTS</sequence>
<keyword evidence="4" id="KW-0472">Membrane</keyword>
<dbReference type="InterPro" id="IPR004358">
    <property type="entry name" value="Sig_transdc_His_kin-like_C"/>
</dbReference>
<dbReference type="InterPro" id="IPR013655">
    <property type="entry name" value="PAS_fold_3"/>
</dbReference>
<dbReference type="PROSITE" id="PS50112">
    <property type="entry name" value="PAS"/>
    <property type="match status" value="2"/>
</dbReference>
<dbReference type="InterPro" id="IPR035965">
    <property type="entry name" value="PAS-like_dom_sf"/>
</dbReference>
<dbReference type="NCBIfam" id="TIGR00229">
    <property type="entry name" value="sensory_box"/>
    <property type="match status" value="2"/>
</dbReference>
<dbReference type="Pfam" id="PF08448">
    <property type="entry name" value="PAS_4"/>
    <property type="match status" value="1"/>
</dbReference>
<name>A0A2Z6AUZ5_9BACT</name>
<reference evidence="8 9" key="1">
    <citation type="journal article" date="2018" name="Sci. Adv.">
        <title>Multi-heme cytochromes provide a pathway for survival in energy-limited environments.</title>
        <authorList>
            <person name="Deng X."/>
            <person name="Dohmae N."/>
            <person name="Nealson K.H."/>
            <person name="Hashimoto K."/>
            <person name="Okamoto A."/>
        </authorList>
    </citation>
    <scope>NUCLEOTIDE SEQUENCE [LARGE SCALE GENOMIC DNA]</scope>
    <source>
        <strain evidence="8 9">IS5</strain>
    </source>
</reference>
<evidence type="ECO:0000259" key="5">
    <source>
        <dbReference type="PROSITE" id="PS50109"/>
    </source>
</evidence>
<proteinExistence type="predicted"/>
<dbReference type="Pfam" id="PF02518">
    <property type="entry name" value="HATPase_c"/>
    <property type="match status" value="1"/>
</dbReference>
<dbReference type="PROSITE" id="PS50109">
    <property type="entry name" value="HIS_KIN"/>
    <property type="match status" value="1"/>
</dbReference>
<dbReference type="Gene3D" id="3.30.450.20">
    <property type="entry name" value="PAS domain"/>
    <property type="match status" value="2"/>
</dbReference>
<dbReference type="AlphaFoldDB" id="A0A2Z6AUZ5"/>
<dbReference type="Pfam" id="PF08447">
    <property type="entry name" value="PAS_3"/>
    <property type="match status" value="1"/>
</dbReference>
<dbReference type="Proteomes" id="UP000269883">
    <property type="component" value="Chromosome"/>
</dbReference>
<dbReference type="PRINTS" id="PR00344">
    <property type="entry name" value="BCTRLSENSOR"/>
</dbReference>
<dbReference type="SMART" id="SM00388">
    <property type="entry name" value="HisKA"/>
    <property type="match status" value="1"/>
</dbReference>
<keyword evidence="4" id="KW-1133">Transmembrane helix</keyword>
<dbReference type="EMBL" id="AP017378">
    <property type="protein sequence ID" value="BBD07051.1"/>
    <property type="molecule type" value="Genomic_DNA"/>
</dbReference>
<dbReference type="Gene3D" id="1.10.287.130">
    <property type="match status" value="1"/>
</dbReference>
<keyword evidence="9" id="KW-1185">Reference proteome</keyword>
<dbReference type="OrthoDB" id="5522918at2"/>
<dbReference type="PANTHER" id="PTHR43065">
    <property type="entry name" value="SENSOR HISTIDINE KINASE"/>
    <property type="match status" value="1"/>
</dbReference>
<evidence type="ECO:0000256" key="1">
    <source>
        <dbReference type="ARBA" id="ARBA00000085"/>
    </source>
</evidence>
<dbReference type="KEGG" id="dfl:DFE_0325"/>
<dbReference type="SUPFAM" id="SSF55785">
    <property type="entry name" value="PYP-like sensor domain (PAS domain)"/>
    <property type="match status" value="2"/>
</dbReference>
<evidence type="ECO:0000256" key="3">
    <source>
        <dbReference type="ARBA" id="ARBA00022553"/>
    </source>
</evidence>
<dbReference type="InterPro" id="IPR000014">
    <property type="entry name" value="PAS"/>
</dbReference>
<dbReference type="CDD" id="cd00130">
    <property type="entry name" value="PAS"/>
    <property type="match status" value="2"/>
</dbReference>
<dbReference type="PROSITE" id="PS50113">
    <property type="entry name" value="PAC"/>
    <property type="match status" value="1"/>
</dbReference>
<gene>
    <name evidence="8" type="ORF">DFE_0325</name>
</gene>
<dbReference type="GO" id="GO:0000155">
    <property type="term" value="F:phosphorelay sensor kinase activity"/>
    <property type="evidence" value="ECO:0007669"/>
    <property type="project" value="InterPro"/>
</dbReference>
<evidence type="ECO:0000259" key="7">
    <source>
        <dbReference type="PROSITE" id="PS50113"/>
    </source>
</evidence>
<dbReference type="InterPro" id="IPR036097">
    <property type="entry name" value="HisK_dim/P_sf"/>
</dbReference>
<organism evidence="8 9">
    <name type="scientific">Desulfovibrio ferrophilus</name>
    <dbReference type="NCBI Taxonomy" id="241368"/>
    <lineage>
        <taxon>Bacteria</taxon>
        <taxon>Pseudomonadati</taxon>
        <taxon>Thermodesulfobacteriota</taxon>
        <taxon>Desulfovibrionia</taxon>
        <taxon>Desulfovibrionales</taxon>
        <taxon>Desulfovibrionaceae</taxon>
        <taxon>Desulfovibrio</taxon>
    </lineage>
</organism>
<feature type="transmembrane region" description="Helical" evidence="4">
    <location>
        <begin position="131"/>
        <end position="152"/>
    </location>
</feature>
<dbReference type="InterPro" id="IPR003594">
    <property type="entry name" value="HATPase_dom"/>
</dbReference>
<dbReference type="SMART" id="SM00091">
    <property type="entry name" value="PAS"/>
    <property type="match status" value="2"/>
</dbReference>
<dbReference type="SUPFAM" id="SSF47384">
    <property type="entry name" value="Homodimeric domain of signal transducing histidine kinase"/>
    <property type="match status" value="1"/>
</dbReference>
<feature type="domain" description="PAS" evidence="6">
    <location>
        <begin position="313"/>
        <end position="386"/>
    </location>
</feature>
<dbReference type="SMART" id="SM00387">
    <property type="entry name" value="HATPase_c"/>
    <property type="match status" value="1"/>
</dbReference>
<dbReference type="InterPro" id="IPR005467">
    <property type="entry name" value="His_kinase_dom"/>
</dbReference>
<dbReference type="Gene3D" id="3.30.565.10">
    <property type="entry name" value="Histidine kinase-like ATPase, C-terminal domain"/>
    <property type="match status" value="1"/>
</dbReference>
<dbReference type="InterPro" id="IPR000700">
    <property type="entry name" value="PAS-assoc_C"/>
</dbReference>
<dbReference type="RefSeq" id="WP_126375921.1">
    <property type="nucleotide sequence ID" value="NZ_AP017378.1"/>
</dbReference>
<dbReference type="PANTHER" id="PTHR43065:SF42">
    <property type="entry name" value="TWO-COMPONENT SENSOR PPRA"/>
    <property type="match status" value="1"/>
</dbReference>
<dbReference type="InterPro" id="IPR013656">
    <property type="entry name" value="PAS_4"/>
</dbReference>
<dbReference type="SUPFAM" id="SSF55874">
    <property type="entry name" value="ATPase domain of HSP90 chaperone/DNA topoisomerase II/histidine kinase"/>
    <property type="match status" value="1"/>
</dbReference>
<dbReference type="InterPro" id="IPR036890">
    <property type="entry name" value="HATPase_C_sf"/>
</dbReference>
<protein>
    <recommendedName>
        <fullName evidence="2">histidine kinase</fullName>
        <ecNumber evidence="2">2.7.13.3</ecNumber>
    </recommendedName>
</protein>
<dbReference type="InterPro" id="IPR003661">
    <property type="entry name" value="HisK_dim/P_dom"/>
</dbReference>
<dbReference type="CDD" id="cd00082">
    <property type="entry name" value="HisKA"/>
    <property type="match status" value="1"/>
</dbReference>
<accession>A0A2Z6AUZ5</accession>
<evidence type="ECO:0000313" key="9">
    <source>
        <dbReference type="Proteomes" id="UP000269883"/>
    </source>
</evidence>
<evidence type="ECO:0000313" key="8">
    <source>
        <dbReference type="EMBL" id="BBD07051.1"/>
    </source>
</evidence>
<feature type="domain" description="PAC" evidence="7">
    <location>
        <begin position="260"/>
        <end position="312"/>
    </location>
</feature>
<keyword evidence="3" id="KW-0597">Phosphoprotein</keyword>
<evidence type="ECO:0000256" key="2">
    <source>
        <dbReference type="ARBA" id="ARBA00012438"/>
    </source>
</evidence>
<keyword evidence="4" id="KW-0812">Transmembrane</keyword>
<evidence type="ECO:0000259" key="6">
    <source>
        <dbReference type="PROSITE" id="PS50112"/>
    </source>
</evidence>
<feature type="domain" description="Histidine kinase" evidence="5">
    <location>
        <begin position="447"/>
        <end position="693"/>
    </location>
</feature>